<gene>
    <name evidence="3" type="ORF">BDV96DRAFT_640061</name>
</gene>
<evidence type="ECO:0008006" key="5">
    <source>
        <dbReference type="Google" id="ProtNLM"/>
    </source>
</evidence>
<feature type="region of interest" description="Disordered" evidence="2">
    <location>
        <begin position="300"/>
        <end position="323"/>
    </location>
</feature>
<feature type="compositionally biased region" description="Polar residues" evidence="2">
    <location>
        <begin position="356"/>
        <end position="371"/>
    </location>
</feature>
<dbReference type="PANTHER" id="PTHR38886">
    <property type="entry name" value="SESA DOMAIN-CONTAINING PROTEIN"/>
    <property type="match status" value="1"/>
</dbReference>
<proteinExistence type="predicted"/>
<dbReference type="PANTHER" id="PTHR38886:SF1">
    <property type="entry name" value="NACHT-NTPASE AND P-LOOP NTPASES N-TERMINAL DOMAIN-CONTAINING PROTEIN"/>
    <property type="match status" value="1"/>
</dbReference>
<feature type="region of interest" description="Disordered" evidence="2">
    <location>
        <begin position="349"/>
        <end position="380"/>
    </location>
</feature>
<evidence type="ECO:0000313" key="4">
    <source>
        <dbReference type="Proteomes" id="UP000799770"/>
    </source>
</evidence>
<keyword evidence="4" id="KW-1185">Reference proteome</keyword>
<dbReference type="EMBL" id="ML977311">
    <property type="protein sequence ID" value="KAF2121992.1"/>
    <property type="molecule type" value="Genomic_DNA"/>
</dbReference>
<dbReference type="OrthoDB" id="3045089at2759"/>
<dbReference type="AlphaFoldDB" id="A0A6A5ZQN8"/>
<reference evidence="3" key="1">
    <citation type="journal article" date="2020" name="Stud. Mycol.">
        <title>101 Dothideomycetes genomes: a test case for predicting lifestyles and emergence of pathogens.</title>
        <authorList>
            <person name="Haridas S."/>
            <person name="Albert R."/>
            <person name="Binder M."/>
            <person name="Bloem J."/>
            <person name="Labutti K."/>
            <person name="Salamov A."/>
            <person name="Andreopoulos B."/>
            <person name="Baker S."/>
            <person name="Barry K."/>
            <person name="Bills G."/>
            <person name="Bluhm B."/>
            <person name="Cannon C."/>
            <person name="Castanera R."/>
            <person name="Culley D."/>
            <person name="Daum C."/>
            <person name="Ezra D."/>
            <person name="Gonzalez J."/>
            <person name="Henrissat B."/>
            <person name="Kuo A."/>
            <person name="Liang C."/>
            <person name="Lipzen A."/>
            <person name="Lutzoni F."/>
            <person name="Magnuson J."/>
            <person name="Mondo S."/>
            <person name="Nolan M."/>
            <person name="Ohm R."/>
            <person name="Pangilinan J."/>
            <person name="Park H.-J."/>
            <person name="Ramirez L."/>
            <person name="Alfaro M."/>
            <person name="Sun H."/>
            <person name="Tritt A."/>
            <person name="Yoshinaga Y."/>
            <person name="Zwiers L.-H."/>
            <person name="Turgeon B."/>
            <person name="Goodwin S."/>
            <person name="Spatafora J."/>
            <person name="Crous P."/>
            <person name="Grigoriev I."/>
        </authorList>
    </citation>
    <scope>NUCLEOTIDE SEQUENCE</scope>
    <source>
        <strain evidence="3">CBS 627.86</strain>
    </source>
</reference>
<feature type="coiled-coil region" evidence="1">
    <location>
        <begin position="227"/>
        <end position="254"/>
    </location>
</feature>
<name>A0A6A5ZQN8_9PLEO</name>
<feature type="compositionally biased region" description="Polar residues" evidence="2">
    <location>
        <begin position="312"/>
        <end position="323"/>
    </location>
</feature>
<keyword evidence="1" id="KW-0175">Coiled coil</keyword>
<dbReference type="Proteomes" id="UP000799770">
    <property type="component" value="Unassembled WGS sequence"/>
</dbReference>
<accession>A0A6A5ZQN8</accession>
<sequence>MPDFGWSAGCVFEAIKLINTTRKALRDVNGSIEQYQEAFNFLGSMCSTLELLQRYIETSAVDSLTEAIKEHFLRIGEPWKKFEAVLQKYQPDLKADSTRSKLRQATSKVKWALKKIDDAVRELKEDVMQPIQAINCILTLSALEQAAKQQGATLTKEQCSQIMESVSKVIALDIDKCRTLVAASDTEQKKWNHEQAERLEEIMALLRRIDYTTKLDDLPATRAPEEAATMTEQIVSLQALQTNLENQIDVLNRQRSLRSQLSVQHIIAFALGAFTASFSIGVLGSGIPSQMEFGTLYAQTPSTSDEHRNTKSKGSSNVPSMPSDQFDVAEVSVSSYLGRSQKRRLSFAVRTKSKKANPTQQFSKHQGSSRHTFGRVTGSLVSPGNVNLPIALKHI</sequence>
<protein>
    <recommendedName>
        <fullName evidence="5">Fungal N-terminal domain-containing protein</fullName>
    </recommendedName>
</protein>
<organism evidence="3 4">
    <name type="scientific">Lophiotrema nucula</name>
    <dbReference type="NCBI Taxonomy" id="690887"/>
    <lineage>
        <taxon>Eukaryota</taxon>
        <taxon>Fungi</taxon>
        <taxon>Dikarya</taxon>
        <taxon>Ascomycota</taxon>
        <taxon>Pezizomycotina</taxon>
        <taxon>Dothideomycetes</taxon>
        <taxon>Pleosporomycetidae</taxon>
        <taxon>Pleosporales</taxon>
        <taxon>Lophiotremataceae</taxon>
        <taxon>Lophiotrema</taxon>
    </lineage>
</organism>
<evidence type="ECO:0000313" key="3">
    <source>
        <dbReference type="EMBL" id="KAF2121992.1"/>
    </source>
</evidence>
<evidence type="ECO:0000256" key="2">
    <source>
        <dbReference type="SAM" id="MobiDB-lite"/>
    </source>
</evidence>
<evidence type="ECO:0000256" key="1">
    <source>
        <dbReference type="SAM" id="Coils"/>
    </source>
</evidence>